<evidence type="ECO:0000256" key="1">
    <source>
        <dbReference type="SAM" id="MobiDB-lite"/>
    </source>
</evidence>
<sequence length="238" mass="27028">MNLGKRRVTSDTTPTRSTRRRISTQRQREEEEEASIRCDRKLAVLAQHARIMDESEENSSYRHIDEGKWPKKKDQDRRSLRKKRKLQGIILPKVMRMEDVRINRGLILPSPLHPVLQIVHLQILPTPSEMKMNFLTGFVSLEVTRGDKIKKLERDLIGVVDIKKDCRVIENDLDPSRALVKFGIVEDILRMLVCDFDGVGGGGGRGEGFCPINEEVRYPPETPSTRGESSTVGAGTSK</sequence>
<feature type="compositionally biased region" description="Basic and acidic residues" evidence="1">
    <location>
        <begin position="59"/>
        <end position="78"/>
    </location>
</feature>
<accession>A0ABS8RTI2</accession>
<comment type="caution">
    <text evidence="2">The sequence shown here is derived from an EMBL/GenBank/DDBJ whole genome shotgun (WGS) entry which is preliminary data.</text>
</comment>
<dbReference type="EMBL" id="JACEIK010000111">
    <property type="protein sequence ID" value="MCD7449939.1"/>
    <property type="molecule type" value="Genomic_DNA"/>
</dbReference>
<gene>
    <name evidence="2" type="ORF">HAX54_002464</name>
</gene>
<dbReference type="Proteomes" id="UP000823775">
    <property type="component" value="Unassembled WGS sequence"/>
</dbReference>
<feature type="region of interest" description="Disordered" evidence="1">
    <location>
        <begin position="54"/>
        <end position="81"/>
    </location>
</feature>
<feature type="region of interest" description="Disordered" evidence="1">
    <location>
        <begin position="1"/>
        <end position="35"/>
    </location>
</feature>
<feature type="non-terminal residue" evidence="2">
    <location>
        <position position="238"/>
    </location>
</feature>
<evidence type="ECO:0000313" key="3">
    <source>
        <dbReference type="Proteomes" id="UP000823775"/>
    </source>
</evidence>
<protein>
    <submittedName>
        <fullName evidence="2">Uncharacterized protein</fullName>
    </submittedName>
</protein>
<feature type="compositionally biased region" description="Polar residues" evidence="1">
    <location>
        <begin position="223"/>
        <end position="238"/>
    </location>
</feature>
<reference evidence="2 3" key="1">
    <citation type="journal article" date="2021" name="BMC Genomics">
        <title>Datura genome reveals duplications of psychoactive alkaloid biosynthetic genes and high mutation rate following tissue culture.</title>
        <authorList>
            <person name="Rajewski A."/>
            <person name="Carter-House D."/>
            <person name="Stajich J."/>
            <person name="Litt A."/>
        </authorList>
    </citation>
    <scope>NUCLEOTIDE SEQUENCE [LARGE SCALE GENOMIC DNA]</scope>
    <source>
        <strain evidence="2">AR-01</strain>
    </source>
</reference>
<proteinExistence type="predicted"/>
<name>A0ABS8RTI2_DATST</name>
<organism evidence="2 3">
    <name type="scientific">Datura stramonium</name>
    <name type="common">Jimsonweed</name>
    <name type="synonym">Common thornapple</name>
    <dbReference type="NCBI Taxonomy" id="4076"/>
    <lineage>
        <taxon>Eukaryota</taxon>
        <taxon>Viridiplantae</taxon>
        <taxon>Streptophyta</taxon>
        <taxon>Embryophyta</taxon>
        <taxon>Tracheophyta</taxon>
        <taxon>Spermatophyta</taxon>
        <taxon>Magnoliopsida</taxon>
        <taxon>eudicotyledons</taxon>
        <taxon>Gunneridae</taxon>
        <taxon>Pentapetalae</taxon>
        <taxon>asterids</taxon>
        <taxon>lamiids</taxon>
        <taxon>Solanales</taxon>
        <taxon>Solanaceae</taxon>
        <taxon>Solanoideae</taxon>
        <taxon>Datureae</taxon>
        <taxon>Datura</taxon>
    </lineage>
</organism>
<keyword evidence="3" id="KW-1185">Reference proteome</keyword>
<feature type="region of interest" description="Disordered" evidence="1">
    <location>
        <begin position="212"/>
        <end position="238"/>
    </location>
</feature>
<evidence type="ECO:0000313" key="2">
    <source>
        <dbReference type="EMBL" id="MCD7449939.1"/>
    </source>
</evidence>
<feature type="compositionally biased region" description="Basic and acidic residues" evidence="1">
    <location>
        <begin position="26"/>
        <end position="35"/>
    </location>
</feature>